<evidence type="ECO:0000256" key="1">
    <source>
        <dbReference type="ARBA" id="ARBA00005964"/>
    </source>
</evidence>
<dbReference type="WBParaSite" id="ASIM_0000335401-mRNA-1">
    <property type="protein sequence ID" value="ASIM_0000335401-mRNA-1"/>
    <property type="gene ID" value="ASIM_0000335401"/>
</dbReference>
<dbReference type="GO" id="GO:0003990">
    <property type="term" value="F:acetylcholinesterase activity"/>
    <property type="evidence" value="ECO:0007669"/>
    <property type="project" value="TreeGrafter"/>
</dbReference>
<evidence type="ECO:0000259" key="4">
    <source>
        <dbReference type="Pfam" id="PF00135"/>
    </source>
</evidence>
<accession>A0A0M3J712</accession>
<organism evidence="5">
    <name type="scientific">Anisakis simplex</name>
    <name type="common">Herring worm</name>
    <dbReference type="NCBI Taxonomy" id="6269"/>
    <lineage>
        <taxon>Eukaryota</taxon>
        <taxon>Metazoa</taxon>
        <taxon>Ecdysozoa</taxon>
        <taxon>Nematoda</taxon>
        <taxon>Chromadorea</taxon>
        <taxon>Rhabditida</taxon>
        <taxon>Spirurina</taxon>
        <taxon>Ascaridomorpha</taxon>
        <taxon>Ascaridoidea</taxon>
        <taxon>Anisakidae</taxon>
        <taxon>Anisakis</taxon>
        <taxon>Anisakis simplex complex</taxon>
    </lineage>
</organism>
<dbReference type="Gene3D" id="3.40.50.1820">
    <property type="entry name" value="alpha/beta hydrolase"/>
    <property type="match status" value="1"/>
</dbReference>
<keyword evidence="2" id="KW-0719">Serine esterase</keyword>
<feature type="domain" description="Carboxylesterase type B" evidence="4">
    <location>
        <begin position="1"/>
        <end position="117"/>
    </location>
</feature>
<dbReference type="Pfam" id="PF00135">
    <property type="entry name" value="COesterase"/>
    <property type="match status" value="1"/>
</dbReference>
<evidence type="ECO:0000256" key="2">
    <source>
        <dbReference type="ARBA" id="ARBA00022487"/>
    </source>
</evidence>
<dbReference type="InterPro" id="IPR002018">
    <property type="entry name" value="CarbesteraseB"/>
</dbReference>
<dbReference type="SUPFAM" id="SSF53474">
    <property type="entry name" value="alpha/beta-Hydrolases"/>
    <property type="match status" value="1"/>
</dbReference>
<comment type="similarity">
    <text evidence="1">Belongs to the type-B carboxylesterase/lipase family.</text>
</comment>
<evidence type="ECO:0000256" key="3">
    <source>
        <dbReference type="ARBA" id="ARBA00022801"/>
    </source>
</evidence>
<reference evidence="5 6" key="1">
    <citation type="submission" date="2017-02" db="UniProtKB">
        <authorList>
            <consortium name="WormBaseParasite"/>
        </authorList>
    </citation>
    <scope>IDENTIFICATION</scope>
</reference>
<proteinExistence type="inferred from homology"/>
<dbReference type="PANTHER" id="PTHR43918:SF4">
    <property type="entry name" value="CARBOXYLIC ESTER HYDROLASE"/>
    <property type="match status" value="1"/>
</dbReference>
<evidence type="ECO:0000313" key="5">
    <source>
        <dbReference type="WBParaSite" id="ASIM_0000335401-mRNA-1"/>
    </source>
</evidence>
<keyword evidence="3" id="KW-0378">Hydrolase</keyword>
<sequence>LRALPAAKLLDDMWSDLEFLEFPFVPVSRDRNFFRQYDGFTALRQGQFNKNVNIMIGINHDEGNFWNIYNLPEYFDKPEQPQLTQEDFLKCVQTVFHSQPEVVRDAASFVYLDRKCQHGLGKSKYYAEQVSA</sequence>
<dbReference type="GO" id="GO:0019695">
    <property type="term" value="P:choline metabolic process"/>
    <property type="evidence" value="ECO:0007669"/>
    <property type="project" value="TreeGrafter"/>
</dbReference>
<dbReference type="WBParaSite" id="ASIM_0000358401-mRNA-1">
    <property type="protein sequence ID" value="ASIM_0000358401-mRNA-1"/>
    <property type="gene ID" value="ASIM_0000358401"/>
</dbReference>
<dbReference type="InterPro" id="IPR050654">
    <property type="entry name" value="AChE-related_enzymes"/>
</dbReference>
<dbReference type="InterPro" id="IPR029058">
    <property type="entry name" value="AB_hydrolase_fold"/>
</dbReference>
<dbReference type="GO" id="GO:0005615">
    <property type="term" value="C:extracellular space"/>
    <property type="evidence" value="ECO:0007669"/>
    <property type="project" value="TreeGrafter"/>
</dbReference>
<protein>
    <submittedName>
        <fullName evidence="5 6">COesterase domain-containing protein</fullName>
    </submittedName>
</protein>
<dbReference type="AlphaFoldDB" id="A0A0M3J712"/>
<evidence type="ECO:0000313" key="6">
    <source>
        <dbReference type="WBParaSite" id="ASIM_0000358401-mRNA-1"/>
    </source>
</evidence>
<dbReference type="GO" id="GO:0006581">
    <property type="term" value="P:acetylcholine catabolic process"/>
    <property type="evidence" value="ECO:0007669"/>
    <property type="project" value="TreeGrafter"/>
</dbReference>
<name>A0A0M3J712_ANISI</name>
<dbReference type="PANTHER" id="PTHR43918">
    <property type="entry name" value="ACETYLCHOLINESTERASE"/>
    <property type="match status" value="1"/>
</dbReference>
<dbReference type="GO" id="GO:0005886">
    <property type="term" value="C:plasma membrane"/>
    <property type="evidence" value="ECO:0007669"/>
    <property type="project" value="TreeGrafter"/>
</dbReference>